<dbReference type="RefSeq" id="WP_244323734.1">
    <property type="nucleotide sequence ID" value="NZ_CP028271.1"/>
</dbReference>
<dbReference type="PANTHER" id="PTHR43792">
    <property type="entry name" value="GNAT FAMILY, PUTATIVE (AFU_ORTHOLOGUE AFUA_3G00765)-RELATED-RELATED"/>
    <property type="match status" value="1"/>
</dbReference>
<feature type="domain" description="N-acetyltransferase" evidence="1">
    <location>
        <begin position="8"/>
        <end position="171"/>
    </location>
</feature>
<dbReference type="CDD" id="cd04301">
    <property type="entry name" value="NAT_SF"/>
    <property type="match status" value="1"/>
</dbReference>
<protein>
    <submittedName>
        <fullName evidence="2">Ribosomal N-acetyltransferase YdaF</fullName>
        <ecNumber evidence="2">2.3.1.-</ecNumber>
    </submittedName>
</protein>
<dbReference type="InterPro" id="IPR000182">
    <property type="entry name" value="GNAT_dom"/>
</dbReference>
<dbReference type="Gene3D" id="3.40.630.30">
    <property type="match status" value="1"/>
</dbReference>
<sequence>MHIDSPRLSYHSLTEEDWPFFLALNQDPEVMRYVCDVRDAETIRREAFEVRLLPWHPSSQHWLCLTIQEKGTGQPVGVTGFIDRGNGIAEVGFLLDTAFHGKGYGSESLQTICHAAFALDFRKLTATVTMGNLASKAVLEKVGFIQEGVLRRNYYLHGRWQDDWVFGLFSEEFKELNANR</sequence>
<dbReference type="SUPFAM" id="SSF55729">
    <property type="entry name" value="Acyl-CoA N-acyltransferases (Nat)"/>
    <property type="match status" value="1"/>
</dbReference>
<dbReference type="PANTHER" id="PTHR43792:SF1">
    <property type="entry name" value="N-ACETYLTRANSFERASE DOMAIN-CONTAINING PROTEIN"/>
    <property type="match status" value="1"/>
</dbReference>
<dbReference type="Proteomes" id="UP000464053">
    <property type="component" value="Chromosome"/>
</dbReference>
<organism evidence="2 3">
    <name type="scientific">Mixta intestinalis</name>
    <dbReference type="NCBI Taxonomy" id="1615494"/>
    <lineage>
        <taxon>Bacteria</taxon>
        <taxon>Pseudomonadati</taxon>
        <taxon>Pseudomonadota</taxon>
        <taxon>Gammaproteobacteria</taxon>
        <taxon>Enterobacterales</taxon>
        <taxon>Erwiniaceae</taxon>
        <taxon>Mixta</taxon>
    </lineage>
</organism>
<evidence type="ECO:0000259" key="1">
    <source>
        <dbReference type="PROSITE" id="PS51186"/>
    </source>
</evidence>
<dbReference type="AlphaFoldDB" id="A0A6P1Q0M1"/>
<dbReference type="InterPro" id="IPR051531">
    <property type="entry name" value="N-acetyltransferase"/>
</dbReference>
<keyword evidence="2" id="KW-0012">Acyltransferase</keyword>
<dbReference type="GO" id="GO:0016747">
    <property type="term" value="F:acyltransferase activity, transferring groups other than amino-acyl groups"/>
    <property type="evidence" value="ECO:0007669"/>
    <property type="project" value="InterPro"/>
</dbReference>
<evidence type="ECO:0000313" key="2">
    <source>
        <dbReference type="EMBL" id="QHM72496.1"/>
    </source>
</evidence>
<dbReference type="EC" id="2.3.1.-" evidence="2"/>
<gene>
    <name evidence="2" type="primary">ydaF_2</name>
    <name evidence="2" type="ORF">C7M51_02809</name>
</gene>
<dbReference type="EMBL" id="CP028271">
    <property type="protein sequence ID" value="QHM72496.1"/>
    <property type="molecule type" value="Genomic_DNA"/>
</dbReference>
<proteinExistence type="predicted"/>
<dbReference type="KEGG" id="mint:C7M51_02809"/>
<keyword evidence="3" id="KW-1185">Reference proteome</keyword>
<reference evidence="2 3" key="1">
    <citation type="submission" date="2018-03" db="EMBL/GenBank/DDBJ databases">
        <title>Pantoea intestinalis SRCM103226 isolated form the mealworm.</title>
        <authorList>
            <person name="Jeong D.-Y."/>
            <person name="Kim J.W."/>
        </authorList>
    </citation>
    <scope>NUCLEOTIDE SEQUENCE [LARGE SCALE GENOMIC DNA]</scope>
    <source>
        <strain evidence="2 3">SRCM103226</strain>
    </source>
</reference>
<dbReference type="InterPro" id="IPR016181">
    <property type="entry name" value="Acyl_CoA_acyltransferase"/>
</dbReference>
<keyword evidence="2" id="KW-0808">Transferase</keyword>
<dbReference type="PROSITE" id="PS51186">
    <property type="entry name" value="GNAT"/>
    <property type="match status" value="1"/>
</dbReference>
<evidence type="ECO:0000313" key="3">
    <source>
        <dbReference type="Proteomes" id="UP000464053"/>
    </source>
</evidence>
<name>A0A6P1Q0M1_9GAMM</name>
<dbReference type="Pfam" id="PF13302">
    <property type="entry name" value="Acetyltransf_3"/>
    <property type="match status" value="1"/>
</dbReference>
<accession>A0A6P1Q0M1</accession>